<protein>
    <submittedName>
        <fullName evidence="2">Uncharacterized protein</fullName>
    </submittedName>
</protein>
<proteinExistence type="predicted"/>
<feature type="compositionally biased region" description="Basic residues" evidence="1">
    <location>
        <begin position="90"/>
        <end position="100"/>
    </location>
</feature>
<name>A0A8S3PV15_MYTED</name>
<accession>A0A8S3PV15</accession>
<feature type="region of interest" description="Disordered" evidence="1">
    <location>
        <begin position="84"/>
        <end position="124"/>
    </location>
</feature>
<dbReference type="EMBL" id="CAJPWZ010000138">
    <property type="protein sequence ID" value="CAG2186520.1"/>
    <property type="molecule type" value="Genomic_DNA"/>
</dbReference>
<comment type="caution">
    <text evidence="2">The sequence shown here is derived from an EMBL/GenBank/DDBJ whole genome shotgun (WGS) entry which is preliminary data.</text>
</comment>
<keyword evidence="3" id="KW-1185">Reference proteome</keyword>
<gene>
    <name evidence="2" type="ORF">MEDL_2057</name>
</gene>
<feature type="region of interest" description="Disordered" evidence="1">
    <location>
        <begin position="1"/>
        <end position="20"/>
    </location>
</feature>
<reference evidence="2" key="1">
    <citation type="submission" date="2021-03" db="EMBL/GenBank/DDBJ databases">
        <authorList>
            <person name="Bekaert M."/>
        </authorList>
    </citation>
    <scope>NUCLEOTIDE SEQUENCE</scope>
</reference>
<evidence type="ECO:0000256" key="1">
    <source>
        <dbReference type="SAM" id="MobiDB-lite"/>
    </source>
</evidence>
<dbReference type="OrthoDB" id="6138210at2759"/>
<evidence type="ECO:0000313" key="3">
    <source>
        <dbReference type="Proteomes" id="UP000683360"/>
    </source>
</evidence>
<dbReference type="Proteomes" id="UP000683360">
    <property type="component" value="Unassembled WGS sequence"/>
</dbReference>
<dbReference type="AlphaFoldDB" id="A0A8S3PV15"/>
<sequence length="249" mass="28027">MPSESSFKGSNTNASLGSTLPTDATKQDYFTFLLQNTSTYNPTPAQSYITLSRTYISTVITSQTNDPNERAIFSRTSTYMSDPSVQKSACSRRKGPFRNKRFGDDSHIAEFHGQNDHNTAIAPKKDPHIVNNSTYEMHAATKHVNELSLLEQDSNNIPNSEYAVVVKNSKMIDNVNNQQQSNDEENLDVIENEYDGLNHNRPDSFADRHTTTNIYDTALGVRDTSDSTYFTANHVHVVDKDENCVYDHM</sequence>
<evidence type="ECO:0000313" key="2">
    <source>
        <dbReference type="EMBL" id="CAG2186520.1"/>
    </source>
</evidence>
<organism evidence="2 3">
    <name type="scientific">Mytilus edulis</name>
    <name type="common">Blue mussel</name>
    <dbReference type="NCBI Taxonomy" id="6550"/>
    <lineage>
        <taxon>Eukaryota</taxon>
        <taxon>Metazoa</taxon>
        <taxon>Spiralia</taxon>
        <taxon>Lophotrochozoa</taxon>
        <taxon>Mollusca</taxon>
        <taxon>Bivalvia</taxon>
        <taxon>Autobranchia</taxon>
        <taxon>Pteriomorphia</taxon>
        <taxon>Mytilida</taxon>
        <taxon>Mytiloidea</taxon>
        <taxon>Mytilidae</taxon>
        <taxon>Mytilinae</taxon>
        <taxon>Mytilus</taxon>
    </lineage>
</organism>
<feature type="compositionally biased region" description="Basic and acidic residues" evidence="1">
    <location>
        <begin position="101"/>
        <end position="115"/>
    </location>
</feature>